<accession>A0ABS6E1K7</accession>
<organism evidence="1 2">
    <name type="scientific">Intestinibacter bartlettii</name>
    <dbReference type="NCBI Taxonomy" id="261299"/>
    <lineage>
        <taxon>Bacteria</taxon>
        <taxon>Bacillati</taxon>
        <taxon>Bacillota</taxon>
        <taxon>Clostridia</taxon>
        <taxon>Peptostreptococcales</taxon>
        <taxon>Peptostreptococcaceae</taxon>
        <taxon>Intestinibacter</taxon>
    </lineage>
</organism>
<gene>
    <name evidence="1" type="ORF">KQI20_13875</name>
</gene>
<dbReference type="EMBL" id="JAHLOQ010000068">
    <property type="protein sequence ID" value="MBU5337518.1"/>
    <property type="molecule type" value="Genomic_DNA"/>
</dbReference>
<name>A0ABS6E1K7_9FIRM</name>
<keyword evidence="2" id="KW-1185">Reference proteome</keyword>
<dbReference type="RefSeq" id="WP_216572261.1">
    <property type="nucleotide sequence ID" value="NZ_JAHLOQ010000068.1"/>
</dbReference>
<reference evidence="1 2" key="1">
    <citation type="submission" date="2021-06" db="EMBL/GenBank/DDBJ databases">
        <authorList>
            <person name="Sun Q."/>
            <person name="Li D."/>
        </authorList>
    </citation>
    <scope>NUCLEOTIDE SEQUENCE [LARGE SCALE GENOMIC DNA]</scope>
    <source>
        <strain evidence="1 2">N19</strain>
    </source>
</reference>
<evidence type="ECO:0000313" key="1">
    <source>
        <dbReference type="EMBL" id="MBU5337518.1"/>
    </source>
</evidence>
<proteinExistence type="predicted"/>
<sequence length="138" mass="16163">MYSNVYQGEFVNIRALIKKKEFERAYNLLQKISDKCSEWYYLTGLSAMNIGYYDEGEEYMKTATTMEPSNEEYSHAFNQYNQYRNDYNQNSYNYNRRKRNEPSGCCCCCGDDCCDTLCQLWCADQCCECCGGDLITCC</sequence>
<evidence type="ECO:0000313" key="2">
    <source>
        <dbReference type="Proteomes" id="UP001196301"/>
    </source>
</evidence>
<protein>
    <recommendedName>
        <fullName evidence="3">Tetratricopeptide repeat protein</fullName>
    </recommendedName>
</protein>
<evidence type="ECO:0008006" key="3">
    <source>
        <dbReference type="Google" id="ProtNLM"/>
    </source>
</evidence>
<comment type="caution">
    <text evidence="1">The sequence shown here is derived from an EMBL/GenBank/DDBJ whole genome shotgun (WGS) entry which is preliminary data.</text>
</comment>
<dbReference type="Proteomes" id="UP001196301">
    <property type="component" value="Unassembled WGS sequence"/>
</dbReference>